<evidence type="ECO:0000259" key="2">
    <source>
        <dbReference type="Pfam" id="PF13963"/>
    </source>
</evidence>
<accession>A0AAW0LWM8</accession>
<protein>
    <recommendedName>
        <fullName evidence="2">Transposase-associated domain-containing protein</fullName>
    </recommendedName>
</protein>
<dbReference type="InterPro" id="IPR029480">
    <property type="entry name" value="Transpos_assoc"/>
</dbReference>
<dbReference type="Pfam" id="PF13963">
    <property type="entry name" value="Transpos_assoc"/>
    <property type="match status" value="1"/>
</dbReference>
<reference evidence="3 4" key="1">
    <citation type="journal article" date="2018" name="Sci. Data">
        <title>The draft genome sequence of cork oak.</title>
        <authorList>
            <person name="Ramos A.M."/>
            <person name="Usie A."/>
            <person name="Barbosa P."/>
            <person name="Barros P.M."/>
            <person name="Capote T."/>
            <person name="Chaves I."/>
            <person name="Simoes F."/>
            <person name="Abreu I."/>
            <person name="Carrasquinho I."/>
            <person name="Faro C."/>
            <person name="Guimaraes J.B."/>
            <person name="Mendonca D."/>
            <person name="Nobrega F."/>
            <person name="Rodrigues L."/>
            <person name="Saibo N.J.M."/>
            <person name="Varela M.C."/>
            <person name="Egas C."/>
            <person name="Matos J."/>
            <person name="Miguel C.M."/>
            <person name="Oliveira M.M."/>
            <person name="Ricardo C.P."/>
            <person name="Goncalves S."/>
        </authorList>
    </citation>
    <scope>NUCLEOTIDE SEQUENCE [LARGE SCALE GENOMIC DNA]</scope>
    <source>
        <strain evidence="4">cv. HL8</strain>
    </source>
</reference>
<sequence length="152" mass="17582">MGNQIYCLCKKCNNYLAKTKDDGEADLPTTGILPSYTHWFRHSEERHFQTCDSLESDDESDGHGLSEMKKKGRGPTRNLKLAKEFKGGEKYEIDWLNGRLVGPHAHDLINECTQLVRAQQNVPLNFTDWKKVPYINKMKLFDKVLEYFKVEG</sequence>
<evidence type="ECO:0000256" key="1">
    <source>
        <dbReference type="SAM" id="MobiDB-lite"/>
    </source>
</evidence>
<feature type="region of interest" description="Disordered" evidence="1">
    <location>
        <begin position="53"/>
        <end position="77"/>
    </location>
</feature>
<dbReference type="AlphaFoldDB" id="A0AAW0LWM8"/>
<proteinExistence type="predicted"/>
<dbReference type="Proteomes" id="UP000237347">
    <property type="component" value="Unassembled WGS sequence"/>
</dbReference>
<keyword evidence="4" id="KW-1185">Reference proteome</keyword>
<feature type="domain" description="Transposase-associated" evidence="2">
    <location>
        <begin position="2"/>
        <end position="44"/>
    </location>
</feature>
<evidence type="ECO:0000313" key="4">
    <source>
        <dbReference type="Proteomes" id="UP000237347"/>
    </source>
</evidence>
<name>A0AAW0LWM8_QUESU</name>
<evidence type="ECO:0000313" key="3">
    <source>
        <dbReference type="EMBL" id="KAK7855577.1"/>
    </source>
</evidence>
<comment type="caution">
    <text evidence="3">The sequence shown here is derived from an EMBL/GenBank/DDBJ whole genome shotgun (WGS) entry which is preliminary data.</text>
</comment>
<gene>
    <name evidence="3" type="ORF">CFP56_027330</name>
</gene>
<dbReference type="EMBL" id="PKMF04000044">
    <property type="protein sequence ID" value="KAK7855577.1"/>
    <property type="molecule type" value="Genomic_DNA"/>
</dbReference>
<organism evidence="3 4">
    <name type="scientific">Quercus suber</name>
    <name type="common">Cork oak</name>
    <dbReference type="NCBI Taxonomy" id="58331"/>
    <lineage>
        <taxon>Eukaryota</taxon>
        <taxon>Viridiplantae</taxon>
        <taxon>Streptophyta</taxon>
        <taxon>Embryophyta</taxon>
        <taxon>Tracheophyta</taxon>
        <taxon>Spermatophyta</taxon>
        <taxon>Magnoliopsida</taxon>
        <taxon>eudicotyledons</taxon>
        <taxon>Gunneridae</taxon>
        <taxon>Pentapetalae</taxon>
        <taxon>rosids</taxon>
        <taxon>fabids</taxon>
        <taxon>Fagales</taxon>
        <taxon>Fagaceae</taxon>
        <taxon>Quercus</taxon>
    </lineage>
</organism>